<keyword evidence="5" id="KW-0677">Repeat</keyword>
<keyword evidence="9" id="KW-0805">Transcription regulation</keyword>
<name>A0A6J1S5X9_FRAOC</name>
<reference evidence="16 17" key="1">
    <citation type="submission" date="2025-04" db="UniProtKB">
        <authorList>
            <consortium name="RefSeq"/>
        </authorList>
    </citation>
    <scope>IDENTIFICATION</scope>
    <source>
        <tissue evidence="16 17">Whole organism</tissue>
    </source>
</reference>
<gene>
    <name evidence="16 17 18" type="primary">LOC113204910</name>
</gene>
<keyword evidence="12" id="KW-0539">Nucleus</keyword>
<evidence type="ECO:0000256" key="4">
    <source>
        <dbReference type="ARBA" id="ARBA00022723"/>
    </source>
</evidence>
<dbReference type="OrthoDB" id="8113227at2759"/>
<dbReference type="FunFam" id="3.30.160.60:FF:001370">
    <property type="entry name" value="Zinc finger protein"/>
    <property type="match status" value="1"/>
</dbReference>
<dbReference type="GO" id="GO:0008270">
    <property type="term" value="F:zinc ion binding"/>
    <property type="evidence" value="ECO:0007669"/>
    <property type="project" value="UniProtKB-KW"/>
</dbReference>
<dbReference type="GO" id="GO:0006357">
    <property type="term" value="P:regulation of transcription by RNA polymerase II"/>
    <property type="evidence" value="ECO:0007669"/>
    <property type="project" value="TreeGrafter"/>
</dbReference>
<comment type="subcellular location">
    <subcellularLocation>
        <location evidence="1">Nucleus</location>
    </subcellularLocation>
</comment>
<dbReference type="Gene3D" id="3.30.160.60">
    <property type="entry name" value="Classic Zinc Finger"/>
    <property type="match status" value="7"/>
</dbReference>
<evidence type="ECO:0000256" key="5">
    <source>
        <dbReference type="ARBA" id="ARBA00022737"/>
    </source>
</evidence>
<dbReference type="GO" id="GO:0005634">
    <property type="term" value="C:nucleus"/>
    <property type="evidence" value="ECO:0007669"/>
    <property type="project" value="UniProtKB-SubCell"/>
</dbReference>
<evidence type="ECO:0000256" key="6">
    <source>
        <dbReference type="ARBA" id="ARBA00022771"/>
    </source>
</evidence>
<dbReference type="Proteomes" id="UP000504606">
    <property type="component" value="Unplaced"/>
</dbReference>
<keyword evidence="15" id="KW-1185">Reference proteome</keyword>
<dbReference type="GO" id="GO:0000978">
    <property type="term" value="F:RNA polymerase II cis-regulatory region sequence-specific DNA binding"/>
    <property type="evidence" value="ECO:0007669"/>
    <property type="project" value="TreeGrafter"/>
</dbReference>
<evidence type="ECO:0000256" key="1">
    <source>
        <dbReference type="ARBA" id="ARBA00004123"/>
    </source>
</evidence>
<organism evidence="15 17">
    <name type="scientific">Frankliniella occidentalis</name>
    <name type="common">Western flower thrips</name>
    <name type="synonym">Euthrips occidentalis</name>
    <dbReference type="NCBI Taxonomy" id="133901"/>
    <lineage>
        <taxon>Eukaryota</taxon>
        <taxon>Metazoa</taxon>
        <taxon>Ecdysozoa</taxon>
        <taxon>Arthropoda</taxon>
        <taxon>Hexapoda</taxon>
        <taxon>Insecta</taxon>
        <taxon>Pterygota</taxon>
        <taxon>Neoptera</taxon>
        <taxon>Paraneoptera</taxon>
        <taxon>Thysanoptera</taxon>
        <taxon>Terebrantia</taxon>
        <taxon>Thripoidea</taxon>
        <taxon>Thripidae</taxon>
        <taxon>Frankliniella</taxon>
    </lineage>
</organism>
<feature type="domain" description="C2H2-type" evidence="14">
    <location>
        <begin position="201"/>
        <end position="228"/>
    </location>
</feature>
<dbReference type="Pfam" id="PF00096">
    <property type="entry name" value="zf-C2H2"/>
    <property type="match status" value="7"/>
</dbReference>
<evidence type="ECO:0000313" key="15">
    <source>
        <dbReference type="Proteomes" id="UP000504606"/>
    </source>
</evidence>
<evidence type="ECO:0000256" key="9">
    <source>
        <dbReference type="ARBA" id="ARBA00023015"/>
    </source>
</evidence>
<dbReference type="SMART" id="SM00355">
    <property type="entry name" value="ZnF_C2H2"/>
    <property type="match status" value="7"/>
</dbReference>
<dbReference type="PANTHER" id="PTHR24390:SF159">
    <property type="entry name" value="GROWTH FACTOR INDEPENDENT 1 TRANSCRIPTIONAL REPRESSOR"/>
    <property type="match status" value="1"/>
</dbReference>
<keyword evidence="11" id="KW-0804">Transcription</keyword>
<dbReference type="InterPro" id="IPR036236">
    <property type="entry name" value="Znf_C2H2_sf"/>
</dbReference>
<dbReference type="SUPFAM" id="SSF57667">
    <property type="entry name" value="beta-beta-alpha zinc fingers"/>
    <property type="match status" value="4"/>
</dbReference>
<keyword evidence="10" id="KW-0238">DNA-binding</keyword>
<dbReference type="InterPro" id="IPR013087">
    <property type="entry name" value="Znf_C2H2_type"/>
</dbReference>
<evidence type="ECO:0000313" key="18">
    <source>
        <dbReference type="RefSeq" id="XP_052129528.1"/>
    </source>
</evidence>
<evidence type="ECO:0000256" key="7">
    <source>
        <dbReference type="ARBA" id="ARBA00022833"/>
    </source>
</evidence>
<keyword evidence="8" id="KW-0832">Ubl conjugation</keyword>
<protein>
    <submittedName>
        <fullName evidence="16 17">Oocyte zinc finger protein XlCOF26-like</fullName>
    </submittedName>
</protein>
<sequence>MNDWCSSIEMSLWAPQHMQHPWPDVWDGENDWESRSQTLTSLNELESSTNTTALPPSPLSPTLSQDVKAAVEEIDSIVSELWRSAVPNDLNCSTDNTTQVVPVSPFSESHNNDQSLLSSSDDFLQITAVGNSESNVNALTDCKTKHKCDKCDKSYTWLSDLMKHQKVHTEERYQCSECEKIYVLKSDLCKHQRSHQEGKAFLCKLCGKSFISAGDLHKHTRIHTGERPYFCTVCTKSFSASDNFSKHLKIHSGDKPLVCVDCGQRFLKKSNLQQHSRIHLGEKPFQCETCGLSFTQKTHLKTHISTHSGVKPYHCNFCNQSFTRNADLKRHLNRVHAERTESRSL</sequence>
<evidence type="ECO:0000256" key="3">
    <source>
        <dbReference type="ARBA" id="ARBA00022499"/>
    </source>
</evidence>
<dbReference type="GO" id="GO:0003700">
    <property type="term" value="F:DNA-binding transcription factor activity"/>
    <property type="evidence" value="ECO:0007669"/>
    <property type="project" value="TreeGrafter"/>
</dbReference>
<evidence type="ECO:0000256" key="12">
    <source>
        <dbReference type="ARBA" id="ARBA00023242"/>
    </source>
</evidence>
<dbReference type="RefSeq" id="XP_026276072.1">
    <property type="nucleotide sequence ID" value="XM_026420287.2"/>
</dbReference>
<dbReference type="PROSITE" id="PS00028">
    <property type="entry name" value="ZINC_FINGER_C2H2_1"/>
    <property type="match status" value="6"/>
</dbReference>
<evidence type="ECO:0000256" key="2">
    <source>
        <dbReference type="ARBA" id="ARBA00006991"/>
    </source>
</evidence>
<keyword evidence="3" id="KW-1017">Isopeptide bond</keyword>
<evidence type="ECO:0000256" key="11">
    <source>
        <dbReference type="ARBA" id="ARBA00023163"/>
    </source>
</evidence>
<feature type="domain" description="C2H2-type" evidence="14">
    <location>
        <begin position="146"/>
        <end position="173"/>
    </location>
</feature>
<evidence type="ECO:0000256" key="8">
    <source>
        <dbReference type="ARBA" id="ARBA00022843"/>
    </source>
</evidence>
<keyword evidence="7" id="KW-0862">Zinc</keyword>
<dbReference type="RefSeq" id="XP_052129528.1">
    <property type="nucleotide sequence ID" value="XM_052273568.1"/>
</dbReference>
<evidence type="ECO:0000256" key="13">
    <source>
        <dbReference type="PROSITE-ProRule" id="PRU00042"/>
    </source>
</evidence>
<dbReference type="AlphaFoldDB" id="A0A6J1S5X9"/>
<keyword evidence="6 13" id="KW-0863">Zinc-finger</keyword>
<feature type="domain" description="C2H2-type" evidence="14">
    <location>
        <begin position="229"/>
        <end position="256"/>
    </location>
</feature>
<evidence type="ECO:0000259" key="14">
    <source>
        <dbReference type="PROSITE" id="PS50157"/>
    </source>
</evidence>
<evidence type="ECO:0000313" key="16">
    <source>
        <dbReference type="RefSeq" id="XP_026276072.1"/>
    </source>
</evidence>
<feature type="domain" description="C2H2-type" evidence="14">
    <location>
        <begin position="257"/>
        <end position="284"/>
    </location>
</feature>
<dbReference type="FunFam" id="3.30.160.60:FF:000624">
    <property type="entry name" value="zinc finger protein 697"/>
    <property type="match status" value="1"/>
</dbReference>
<keyword evidence="4" id="KW-0479">Metal-binding</keyword>
<feature type="domain" description="C2H2-type" evidence="14">
    <location>
        <begin position="173"/>
        <end position="200"/>
    </location>
</feature>
<dbReference type="PANTHER" id="PTHR24390">
    <property type="entry name" value="ZINC FINGER PROTEIN"/>
    <property type="match status" value="1"/>
</dbReference>
<dbReference type="PROSITE" id="PS50157">
    <property type="entry name" value="ZINC_FINGER_C2H2_2"/>
    <property type="match status" value="7"/>
</dbReference>
<dbReference type="GO" id="GO:0040029">
    <property type="term" value="P:epigenetic regulation of gene expression"/>
    <property type="evidence" value="ECO:0007669"/>
    <property type="project" value="UniProtKB-ARBA"/>
</dbReference>
<dbReference type="FunFam" id="3.30.160.60:FF:000690">
    <property type="entry name" value="Zinc finger protein 354C"/>
    <property type="match status" value="1"/>
</dbReference>
<evidence type="ECO:0000313" key="17">
    <source>
        <dbReference type="RefSeq" id="XP_026276073.1"/>
    </source>
</evidence>
<feature type="domain" description="C2H2-type" evidence="14">
    <location>
        <begin position="313"/>
        <end position="341"/>
    </location>
</feature>
<comment type="similarity">
    <text evidence="2">Belongs to the krueppel C2H2-type zinc-finger protein family.</text>
</comment>
<accession>A0A6J1S5X9</accession>
<feature type="domain" description="C2H2-type" evidence="14">
    <location>
        <begin position="285"/>
        <end position="312"/>
    </location>
</feature>
<dbReference type="KEGG" id="foc:113204910"/>
<dbReference type="RefSeq" id="XP_026276073.1">
    <property type="nucleotide sequence ID" value="XM_026420288.2"/>
</dbReference>
<proteinExistence type="inferred from homology"/>
<evidence type="ECO:0000256" key="10">
    <source>
        <dbReference type="ARBA" id="ARBA00023125"/>
    </source>
</evidence>
<dbReference type="GeneID" id="113204910"/>
<dbReference type="GO" id="GO:0000785">
    <property type="term" value="C:chromatin"/>
    <property type="evidence" value="ECO:0007669"/>
    <property type="project" value="UniProtKB-ARBA"/>
</dbReference>
<dbReference type="FunFam" id="3.30.160.60:FF:000065">
    <property type="entry name" value="B-cell CLL/lymphoma 6, member B"/>
    <property type="match status" value="1"/>
</dbReference>
<dbReference type="FunFam" id="3.30.160.60:FF:000340">
    <property type="entry name" value="zinc finger protein 473 isoform X1"/>
    <property type="match status" value="1"/>
</dbReference>
<dbReference type="GO" id="GO:0003682">
    <property type="term" value="F:chromatin binding"/>
    <property type="evidence" value="ECO:0007669"/>
    <property type="project" value="UniProtKB-ARBA"/>
</dbReference>
<dbReference type="FunFam" id="3.30.160.60:FF:000931">
    <property type="entry name" value="zinc finger protein 697"/>
    <property type="match status" value="1"/>
</dbReference>